<name>A0A7W9CAQ9_9MICO</name>
<dbReference type="PANTHER" id="PTHR48228:SF4">
    <property type="entry name" value="BLR3030 PROTEIN"/>
    <property type="match status" value="1"/>
</dbReference>
<dbReference type="Proteomes" id="UP000517712">
    <property type="component" value="Unassembled WGS sequence"/>
</dbReference>
<dbReference type="InterPro" id="IPR050509">
    <property type="entry name" value="CoA-transferase_III"/>
</dbReference>
<dbReference type="PANTHER" id="PTHR48228">
    <property type="entry name" value="SUCCINYL-COA--D-CITRAMALATE COA-TRANSFERASE"/>
    <property type="match status" value="1"/>
</dbReference>
<evidence type="ECO:0000313" key="2">
    <source>
        <dbReference type="Proteomes" id="UP000517712"/>
    </source>
</evidence>
<gene>
    <name evidence="1" type="ORF">HD600_000219</name>
</gene>
<keyword evidence="2" id="KW-1185">Reference proteome</keyword>
<dbReference type="SUPFAM" id="SSF89796">
    <property type="entry name" value="CoA-transferase family III (CaiB/BaiF)"/>
    <property type="match status" value="2"/>
</dbReference>
<proteinExistence type="predicted"/>
<dbReference type="GO" id="GO:0003824">
    <property type="term" value="F:catalytic activity"/>
    <property type="evidence" value="ECO:0007669"/>
    <property type="project" value="InterPro"/>
</dbReference>
<dbReference type="Pfam" id="PF02515">
    <property type="entry name" value="CoA_transf_3"/>
    <property type="match status" value="1"/>
</dbReference>
<dbReference type="RefSeq" id="WP_206706048.1">
    <property type="nucleotide sequence ID" value="NZ_BAAAPG010000002.1"/>
</dbReference>
<accession>A0A7W9CAQ9</accession>
<dbReference type="InterPro" id="IPR003673">
    <property type="entry name" value="CoA-Trfase_fam_III"/>
</dbReference>
<evidence type="ECO:0008006" key="3">
    <source>
        <dbReference type="Google" id="ProtNLM"/>
    </source>
</evidence>
<dbReference type="InterPro" id="IPR023606">
    <property type="entry name" value="CoA-Trfase_III_dom_1_sf"/>
</dbReference>
<dbReference type="EMBL" id="JACHMU010000001">
    <property type="protein sequence ID" value="MBB5741722.1"/>
    <property type="molecule type" value="Genomic_DNA"/>
</dbReference>
<dbReference type="AlphaFoldDB" id="A0A7W9CAQ9"/>
<dbReference type="Gene3D" id="3.40.50.10540">
    <property type="entry name" value="Crotonobetainyl-coa:carnitine coa-transferase, domain 1"/>
    <property type="match status" value="1"/>
</dbReference>
<reference evidence="1 2" key="1">
    <citation type="submission" date="2020-08" db="EMBL/GenBank/DDBJ databases">
        <title>Sequencing the genomes of 1000 actinobacteria strains.</title>
        <authorList>
            <person name="Klenk H.-P."/>
        </authorList>
    </citation>
    <scope>NUCLEOTIDE SEQUENCE [LARGE SCALE GENOMIC DNA]</scope>
    <source>
        <strain evidence="1 2">DSM 24823</strain>
    </source>
</reference>
<organism evidence="1 2">
    <name type="scientific">Microbacterium ginsengiterrae</name>
    <dbReference type="NCBI Taxonomy" id="546115"/>
    <lineage>
        <taxon>Bacteria</taxon>
        <taxon>Bacillati</taxon>
        <taxon>Actinomycetota</taxon>
        <taxon>Actinomycetes</taxon>
        <taxon>Micrococcales</taxon>
        <taxon>Microbacteriaceae</taxon>
        <taxon>Microbacterium</taxon>
    </lineage>
</organism>
<sequence>MTGLLDRVSRELGLTPVVPPPRPVHAVPLPSRLATEELAWASVAAVVLASGIARSAPLDPDRIACAYRSDRLRIDGEAPDVWSPYSGFWRAADGWVRTHGNYAHHARALLHGLRLPPAAIAADVGVAIEALTAREAAHRITAAGGLAVTVGTEEPGQDARLRTHPLIELRPSGGAALPRTDGVFEAAAPLRGIRVLDLTRMVAGPVCTRTLALLGADVLRVDPPHLPEPEWQHLDTGHGKRTTVLDARSPEFAALLRDADVVVLGYRPASLARLGLSPDILTDSHPGLVVAQLSAWGDEHPDRAGFDSLVQAASGIAMVESPDGVRPGVLPAQALDHSAGYLLAAGICAAIARRRTEGGSWHVRTSLRRIAAELLGMPRRAEPPAEREIDLRAYGEDFLVDGRVVTTARSVLPGFSLAAPHPWGADAPGWAATRTARA</sequence>
<comment type="caution">
    <text evidence="1">The sequence shown here is derived from an EMBL/GenBank/DDBJ whole genome shotgun (WGS) entry which is preliminary data.</text>
</comment>
<evidence type="ECO:0000313" key="1">
    <source>
        <dbReference type="EMBL" id="MBB5741722.1"/>
    </source>
</evidence>
<protein>
    <recommendedName>
        <fullName evidence="3">CoA transferase family III</fullName>
    </recommendedName>
</protein>